<feature type="domain" description="Ig-like" evidence="4">
    <location>
        <begin position="239"/>
        <end position="333"/>
    </location>
</feature>
<keyword evidence="6" id="KW-1185">Reference proteome</keyword>
<dbReference type="Pfam" id="PF07679">
    <property type="entry name" value="I-set"/>
    <property type="match status" value="1"/>
</dbReference>
<dbReference type="SUPFAM" id="SSF48726">
    <property type="entry name" value="Immunoglobulin"/>
    <property type="match status" value="7"/>
</dbReference>
<feature type="domain" description="Ig-like" evidence="4">
    <location>
        <begin position="562"/>
        <end position="656"/>
    </location>
</feature>
<evidence type="ECO:0000256" key="1">
    <source>
        <dbReference type="SAM" id="MobiDB-lite"/>
    </source>
</evidence>
<keyword evidence="2" id="KW-0472">Membrane</keyword>
<feature type="domain" description="Ig-like" evidence="4">
    <location>
        <begin position="792"/>
        <end position="883"/>
    </location>
</feature>
<dbReference type="Proteomes" id="UP001364617">
    <property type="component" value="Unassembled WGS sequence"/>
</dbReference>
<evidence type="ECO:0000313" key="6">
    <source>
        <dbReference type="Proteomes" id="UP001364617"/>
    </source>
</evidence>
<dbReference type="InterPro" id="IPR003599">
    <property type="entry name" value="Ig_sub"/>
</dbReference>
<feature type="compositionally biased region" description="Polar residues" evidence="1">
    <location>
        <begin position="1009"/>
        <end position="1019"/>
    </location>
</feature>
<dbReference type="PANTHER" id="PTHR46484">
    <property type="entry name" value="SI:CH211-171H4.5-RELATED"/>
    <property type="match status" value="1"/>
</dbReference>
<evidence type="ECO:0000256" key="2">
    <source>
        <dbReference type="SAM" id="Phobius"/>
    </source>
</evidence>
<dbReference type="InterPro" id="IPR036179">
    <property type="entry name" value="Ig-like_dom_sf"/>
</dbReference>
<dbReference type="Gene3D" id="2.60.40.10">
    <property type="entry name" value="Immunoglobulins"/>
    <property type="match status" value="7"/>
</dbReference>
<proteinExistence type="predicted"/>
<protein>
    <recommendedName>
        <fullName evidence="4">Ig-like domain-containing protein</fullName>
    </recommendedName>
</protein>
<organism evidence="5 6">
    <name type="scientific">Phoxinus phoxinus</name>
    <name type="common">Eurasian minnow</name>
    <dbReference type="NCBI Taxonomy" id="58324"/>
    <lineage>
        <taxon>Eukaryota</taxon>
        <taxon>Metazoa</taxon>
        <taxon>Chordata</taxon>
        <taxon>Craniata</taxon>
        <taxon>Vertebrata</taxon>
        <taxon>Euteleostomi</taxon>
        <taxon>Actinopterygii</taxon>
        <taxon>Neopterygii</taxon>
        <taxon>Teleostei</taxon>
        <taxon>Ostariophysi</taxon>
        <taxon>Cypriniformes</taxon>
        <taxon>Leuciscidae</taxon>
        <taxon>Phoxininae</taxon>
        <taxon>Phoxinus</taxon>
    </lineage>
</organism>
<comment type="caution">
    <text evidence="5">The sequence shown here is derived from an EMBL/GenBank/DDBJ whole genome shotgun (WGS) entry which is preliminary data.</text>
</comment>
<feature type="transmembrane region" description="Helical" evidence="2">
    <location>
        <begin position="897"/>
        <end position="921"/>
    </location>
</feature>
<dbReference type="InterPro" id="IPR013098">
    <property type="entry name" value="Ig_I-set"/>
</dbReference>
<dbReference type="SMART" id="SM00409">
    <property type="entry name" value="IG"/>
    <property type="match status" value="6"/>
</dbReference>
<keyword evidence="2" id="KW-1133">Transmembrane helix</keyword>
<keyword evidence="3" id="KW-0732">Signal</keyword>
<name>A0AAN9HBH7_9TELE</name>
<evidence type="ECO:0000313" key="5">
    <source>
        <dbReference type="EMBL" id="KAK7172115.1"/>
    </source>
</evidence>
<feature type="chain" id="PRO_5042845771" description="Ig-like domain-containing protein" evidence="3">
    <location>
        <begin position="22"/>
        <end position="1041"/>
    </location>
</feature>
<dbReference type="InterPro" id="IPR013783">
    <property type="entry name" value="Ig-like_fold"/>
</dbReference>
<sequence>MMKPLLVHLLLQAVLLYVALGWEVKMPKEIRGLQGSCLVIPCSFSYTLYPPENPSRVVWYQWVSQGYPLVYDPWYRYDVIDKFRWKTDLYRKSSWDCSLLIKNLEQSHHGEKVYAWIDPENVGWRTYAFYEVTSTILVDASPPQPSIIIHGGERMGNSITVACSTYHTCPYSKPNIVLSGTEGNDQIKEEHIKDGLWKITLTRKGVVKAERLTIKCSVTYYGGKTATATEYKSAKCVHHKITIEPELAEVTEGVAKNFTCSVYHSCQRETPTITWNYKNMQMSKTGSKTLSASTNRITYSSITFQGSRDEHGKKLICTAKFSGGNTETSVVLRVQRVMQYKDLGWEVKMPKDIHGLQGSCLVIPCSFSYTSYPPKDPRRVVWYLWVSKGYPLVYDSLHKDDVIEKFQGKTDLYGNANGDCSLLIKNLEQSHNGETLYTRIDPKNVPWDTYKFYDVTSTILVDASPPQPSISIHGGERTGDPITVACSTFHTCPYSKPNIILSGTEGADQTKEEHIKDGLWKITLTRKGVVKAESLTIKCSAAHHGGKTVTATEVKSAKCVHHKITIEPELAEVTEGVAKNFTCSVYHSCQRETPAIIWNYENMQMSKTGSKTLSGLDRVTNSNITFLGAKEDNGKKLICTAKFSGRNTETSQKPVVLRVQQYQKPVDPILNETHFQYEADVIPKITALPRSCVVIPCSFKMEEEYVTRLRVLWVTKKGGYMFHTDSHDVLDNFKGRTRLLGNPDEQNCTVEMDNVQTHDNGPFCFRAEKENEKYSFNNSCVFIIMRASPDKPMMSSLPEDIDPGTRVSVKCSVNHTCSSHPPKISWSVPIARETISHNHMGGGVWETVSAVTFIPTGYEENDEIVCNANFWGGKTQNNTAILSVKKIGVKENKLETFGLYAIAPSLVVFILICVLAGVCIYKRRHRQPCQDMEGSQTQPEHRRSVWNRFSSHFNMPDGRAAWSNRGDIRYTGNAPERPPKPEKRRSIWSRFSRHQSPRSNANLRAEYKANNTCTVSGNKPFSKPHIPSPKSEPKSYRDYDY</sequence>
<evidence type="ECO:0000256" key="3">
    <source>
        <dbReference type="SAM" id="SignalP"/>
    </source>
</evidence>
<reference evidence="5 6" key="1">
    <citation type="submission" date="2024-02" db="EMBL/GenBank/DDBJ databases">
        <title>Chromosome-level genome assembly of the Eurasian Minnow (Phoxinus phoxinus).</title>
        <authorList>
            <person name="Oriowo T.O."/>
            <person name="Martin S."/>
            <person name="Stange M."/>
            <person name="Chrysostomakis Y."/>
            <person name="Brown T."/>
            <person name="Winkler S."/>
            <person name="Kukowka S."/>
            <person name="Myers E.W."/>
            <person name="Bohne A."/>
        </authorList>
    </citation>
    <scope>NUCLEOTIDE SEQUENCE [LARGE SCALE GENOMIC DNA]</scope>
    <source>
        <strain evidence="5">ZFMK-TIS-60720</strain>
        <tissue evidence="5">Whole Organism</tissue>
    </source>
</reference>
<evidence type="ECO:0000259" key="4">
    <source>
        <dbReference type="PROSITE" id="PS50835"/>
    </source>
</evidence>
<keyword evidence="2" id="KW-0812">Transmembrane</keyword>
<accession>A0AAN9HBH7</accession>
<feature type="compositionally biased region" description="Basic residues" evidence="1">
    <location>
        <begin position="986"/>
        <end position="996"/>
    </location>
</feature>
<feature type="compositionally biased region" description="Basic and acidic residues" evidence="1">
    <location>
        <begin position="1031"/>
        <end position="1041"/>
    </location>
</feature>
<feature type="region of interest" description="Disordered" evidence="1">
    <location>
        <begin position="957"/>
        <end position="1041"/>
    </location>
</feature>
<feature type="signal peptide" evidence="3">
    <location>
        <begin position="1"/>
        <end position="21"/>
    </location>
</feature>
<dbReference type="EMBL" id="JAYKXH010000004">
    <property type="protein sequence ID" value="KAK7172115.1"/>
    <property type="molecule type" value="Genomic_DNA"/>
</dbReference>
<dbReference type="PANTHER" id="PTHR46484:SF7">
    <property type="entry name" value="MYELIN-ASSOCIATED GLYCOPROTEIN-LIKE-RELATED"/>
    <property type="match status" value="1"/>
</dbReference>
<dbReference type="AlphaFoldDB" id="A0AAN9HBH7"/>
<dbReference type="InterPro" id="IPR007110">
    <property type="entry name" value="Ig-like_dom"/>
</dbReference>
<dbReference type="PROSITE" id="PS50835">
    <property type="entry name" value="IG_LIKE"/>
    <property type="match status" value="3"/>
</dbReference>
<gene>
    <name evidence="5" type="ORF">R3I93_004422</name>
</gene>